<evidence type="ECO:0000256" key="11">
    <source>
        <dbReference type="ARBA" id="ARBA00048305"/>
    </source>
</evidence>
<accession>A0A7W4UW87</accession>
<evidence type="ECO:0000256" key="13">
    <source>
        <dbReference type="RuleBase" id="RU362049"/>
    </source>
</evidence>
<dbReference type="PANTHER" id="PTHR42716:SF2">
    <property type="entry name" value="L-ASPARTATE OXIDASE, CHLOROPLASTIC"/>
    <property type="match status" value="1"/>
</dbReference>
<evidence type="ECO:0000256" key="7">
    <source>
        <dbReference type="ARBA" id="ARBA00022642"/>
    </source>
</evidence>
<dbReference type="InterPro" id="IPR015939">
    <property type="entry name" value="Fum_Rdtase/Succ_DH_flav-like_C"/>
</dbReference>
<keyword evidence="17" id="KW-1185">Reference proteome</keyword>
<comment type="cofactor">
    <cofactor evidence="1 13">
        <name>FAD</name>
        <dbReference type="ChEBI" id="CHEBI:57692"/>
    </cofactor>
</comment>
<evidence type="ECO:0000256" key="1">
    <source>
        <dbReference type="ARBA" id="ARBA00001974"/>
    </source>
</evidence>
<dbReference type="NCBIfam" id="TIGR00551">
    <property type="entry name" value="nadB"/>
    <property type="match status" value="1"/>
</dbReference>
<dbReference type="EC" id="1.4.3.16" evidence="4 12"/>
<dbReference type="GO" id="GO:0034628">
    <property type="term" value="P:'de novo' NAD+ biosynthetic process from L-aspartate"/>
    <property type="evidence" value="ECO:0007669"/>
    <property type="project" value="TreeGrafter"/>
</dbReference>
<evidence type="ECO:0000256" key="10">
    <source>
        <dbReference type="ARBA" id="ARBA00029426"/>
    </source>
</evidence>
<evidence type="ECO:0000313" key="17">
    <source>
        <dbReference type="Proteomes" id="UP000538196"/>
    </source>
</evidence>
<organism evidence="16 17">
    <name type="scientific">Leifsonia aquatica</name>
    <name type="common">Corynebacterium aquaticum</name>
    <dbReference type="NCBI Taxonomy" id="144185"/>
    <lineage>
        <taxon>Bacteria</taxon>
        <taxon>Bacillati</taxon>
        <taxon>Actinomycetota</taxon>
        <taxon>Actinomycetes</taxon>
        <taxon>Micrococcales</taxon>
        <taxon>Microbacteriaceae</taxon>
        <taxon>Leifsonia</taxon>
    </lineage>
</organism>
<dbReference type="GO" id="GO:0008734">
    <property type="term" value="F:L-aspartate oxidase activity"/>
    <property type="evidence" value="ECO:0007669"/>
    <property type="project" value="UniProtKB-UniRule"/>
</dbReference>
<dbReference type="GO" id="GO:0005737">
    <property type="term" value="C:cytoplasm"/>
    <property type="evidence" value="ECO:0007669"/>
    <property type="project" value="UniProtKB-SubCell"/>
</dbReference>
<feature type="domain" description="FAD-dependent oxidoreductase 2 FAD-binding" evidence="14">
    <location>
        <begin position="4"/>
        <end position="370"/>
    </location>
</feature>
<keyword evidence="7 13" id="KW-0662">Pyridine nucleotide biosynthesis</keyword>
<keyword evidence="6 13" id="KW-0285">Flavoprotein</keyword>
<dbReference type="PRINTS" id="PR00368">
    <property type="entry name" value="FADPNR"/>
</dbReference>
<dbReference type="EMBL" id="JACHVP010000001">
    <property type="protein sequence ID" value="MBB2966918.1"/>
    <property type="molecule type" value="Genomic_DNA"/>
</dbReference>
<comment type="caution">
    <text evidence="16">The sequence shown here is derived from an EMBL/GenBank/DDBJ whole genome shotgun (WGS) entry which is preliminary data.</text>
</comment>
<dbReference type="SUPFAM" id="SSF56425">
    <property type="entry name" value="Succinate dehydrogenase/fumarate reductase flavoprotein, catalytic domain"/>
    <property type="match status" value="1"/>
</dbReference>
<dbReference type="GO" id="GO:0033765">
    <property type="term" value="F:steroid dehydrogenase activity, acting on the CH-CH group of donors"/>
    <property type="evidence" value="ECO:0007669"/>
    <property type="project" value="UniProtKB-ARBA"/>
</dbReference>
<reference evidence="16 17" key="1">
    <citation type="submission" date="2020-08" db="EMBL/GenBank/DDBJ databases">
        <title>Sequencing the genomes of 1000 actinobacteria strains.</title>
        <authorList>
            <person name="Klenk H.-P."/>
        </authorList>
    </citation>
    <scope>NUCLEOTIDE SEQUENCE [LARGE SCALE GENOMIC DNA]</scope>
    <source>
        <strain evidence="16 17">DSM 20146</strain>
    </source>
</reference>
<evidence type="ECO:0000256" key="4">
    <source>
        <dbReference type="ARBA" id="ARBA00012173"/>
    </source>
</evidence>
<comment type="pathway">
    <text evidence="2 13">Cofactor biosynthesis; NAD(+) biosynthesis; iminoaspartate from L-aspartate (oxidase route): step 1/1.</text>
</comment>
<evidence type="ECO:0000259" key="15">
    <source>
        <dbReference type="Pfam" id="PF02910"/>
    </source>
</evidence>
<dbReference type="PANTHER" id="PTHR42716">
    <property type="entry name" value="L-ASPARTATE OXIDASE"/>
    <property type="match status" value="1"/>
</dbReference>
<evidence type="ECO:0000256" key="8">
    <source>
        <dbReference type="ARBA" id="ARBA00022827"/>
    </source>
</evidence>
<dbReference type="Gene3D" id="1.20.58.100">
    <property type="entry name" value="Fumarate reductase/succinate dehydrogenase flavoprotein-like, C-terminal domain"/>
    <property type="match status" value="1"/>
</dbReference>
<comment type="function">
    <text evidence="10">Catalyzes the oxidation of L-aspartate to iminoaspartate, the first step in the de novo biosynthesis of NAD(+).</text>
</comment>
<dbReference type="InterPro" id="IPR036188">
    <property type="entry name" value="FAD/NAD-bd_sf"/>
</dbReference>
<sequence length="520" mass="53039">MARVVVVGSGIAGLVAALGASRDHDVVLVTKGELSESNTRYAQGGIAAALFADDSTAAHVDDTLRAGAGLNVREAVEALCGDAPQRIRELIALGVAFDRDGDALARGLEAAHSSPRVLHAGGDATGAEIERALVATVLDSAVEIVEHAFLREVVVRDGAAAGVLVRTDSGGEREIAADAVILATGGFGQLYAYTTNPAVATGDGVAAAWRAGAAVADLEFVQFHPTALAIPGSFLVSEAVRGEGAVLRNARGERFMVDVHPDAELAPRDVVARGIAIEMAAQGGTPVVLDATALGADFLARRFPTIDAACRTAGIDWSREPVPVTPAAHYVMGGVATDTSGRTTLPGVFAVGEVACTGAHGANRLASNSLLEGLVFAHRAVQAIGEPWQPAPAWLAEAALSGRAVGTGVDDVDESGESVAPTIPYDRDALRALMWAAAGVHRDRAGLTAAAAQLAATAAPGPGEDRDLLQVGRLVVAAALAREESRGAHFRSDFPLTSAAPARHTVLAPAADLQKAALAC</sequence>
<dbReference type="InterPro" id="IPR037099">
    <property type="entry name" value="Fum_R/Succ_DH_flav-like_C_sf"/>
</dbReference>
<dbReference type="UniPathway" id="UPA00253">
    <property type="reaction ID" value="UER00326"/>
</dbReference>
<dbReference type="SUPFAM" id="SSF46977">
    <property type="entry name" value="Succinate dehydrogenase/fumarate reductase flavoprotein C-terminal domain"/>
    <property type="match status" value="1"/>
</dbReference>
<proteinExistence type="inferred from homology"/>
<dbReference type="FunFam" id="3.90.700.10:FF:000002">
    <property type="entry name" value="L-aspartate oxidase"/>
    <property type="match status" value="1"/>
</dbReference>
<protein>
    <recommendedName>
        <fullName evidence="5 12">L-aspartate oxidase</fullName>
        <ecNumber evidence="4 12">1.4.3.16</ecNumber>
    </recommendedName>
</protein>
<dbReference type="Pfam" id="PF02910">
    <property type="entry name" value="Succ_DH_flav_C"/>
    <property type="match status" value="1"/>
</dbReference>
<name>A0A7W4UW87_LEIAQ</name>
<evidence type="ECO:0000256" key="2">
    <source>
        <dbReference type="ARBA" id="ARBA00004950"/>
    </source>
</evidence>
<keyword evidence="8 13" id="KW-0274">FAD</keyword>
<evidence type="ECO:0000256" key="12">
    <source>
        <dbReference type="NCBIfam" id="TIGR00551"/>
    </source>
</evidence>
<comment type="catalytic activity">
    <reaction evidence="11">
        <text>L-aspartate + O2 = iminosuccinate + H2O2</text>
        <dbReference type="Rhea" id="RHEA:25876"/>
        <dbReference type="ChEBI" id="CHEBI:15379"/>
        <dbReference type="ChEBI" id="CHEBI:16240"/>
        <dbReference type="ChEBI" id="CHEBI:29991"/>
        <dbReference type="ChEBI" id="CHEBI:77875"/>
        <dbReference type="EC" id="1.4.3.16"/>
    </reaction>
    <physiologicalReaction direction="left-to-right" evidence="11">
        <dbReference type="Rhea" id="RHEA:25877"/>
    </physiologicalReaction>
</comment>
<evidence type="ECO:0000313" key="16">
    <source>
        <dbReference type="EMBL" id="MBB2966918.1"/>
    </source>
</evidence>
<dbReference type="Gene3D" id="3.90.700.10">
    <property type="entry name" value="Succinate dehydrogenase/fumarate reductase flavoprotein, catalytic domain"/>
    <property type="match status" value="1"/>
</dbReference>
<dbReference type="AlphaFoldDB" id="A0A7W4UW87"/>
<evidence type="ECO:0000256" key="6">
    <source>
        <dbReference type="ARBA" id="ARBA00022630"/>
    </source>
</evidence>
<dbReference type="InterPro" id="IPR003953">
    <property type="entry name" value="FAD-dep_OxRdtase_2_FAD-bd"/>
</dbReference>
<evidence type="ECO:0000259" key="14">
    <source>
        <dbReference type="Pfam" id="PF00890"/>
    </source>
</evidence>
<dbReference type="Gene3D" id="3.50.50.60">
    <property type="entry name" value="FAD/NAD(P)-binding domain"/>
    <property type="match status" value="1"/>
</dbReference>
<evidence type="ECO:0000256" key="9">
    <source>
        <dbReference type="ARBA" id="ARBA00023002"/>
    </source>
</evidence>
<gene>
    <name evidence="16" type="ORF">FHX33_001650</name>
</gene>
<dbReference type="Pfam" id="PF00890">
    <property type="entry name" value="FAD_binding_2"/>
    <property type="match status" value="1"/>
</dbReference>
<evidence type="ECO:0000256" key="3">
    <source>
        <dbReference type="ARBA" id="ARBA00008562"/>
    </source>
</evidence>
<dbReference type="InterPro" id="IPR027477">
    <property type="entry name" value="Succ_DH/fumarate_Rdtase_cat_sf"/>
</dbReference>
<evidence type="ECO:0000256" key="5">
    <source>
        <dbReference type="ARBA" id="ARBA00021901"/>
    </source>
</evidence>
<keyword evidence="9 13" id="KW-0560">Oxidoreductase</keyword>
<dbReference type="SUPFAM" id="SSF51905">
    <property type="entry name" value="FAD/NAD(P)-binding domain"/>
    <property type="match status" value="1"/>
</dbReference>
<dbReference type="Proteomes" id="UP000538196">
    <property type="component" value="Unassembled WGS sequence"/>
</dbReference>
<dbReference type="InterPro" id="IPR005288">
    <property type="entry name" value="NadB"/>
</dbReference>
<feature type="domain" description="Fumarate reductase/succinate dehydrogenase flavoprotein-like C-terminal" evidence="15">
    <location>
        <begin position="466"/>
        <end position="498"/>
    </location>
</feature>
<comment type="subcellular location">
    <subcellularLocation>
        <location evidence="13">Cytoplasm</location>
    </subcellularLocation>
</comment>
<dbReference type="RefSeq" id="WP_183428332.1">
    <property type="nucleotide sequence ID" value="NZ_JACHVP010000001.1"/>
</dbReference>
<comment type="similarity">
    <text evidence="3 13">Belongs to the FAD-dependent oxidoreductase 2 family. NadB subfamily.</text>
</comment>